<evidence type="ECO:0000313" key="2">
    <source>
        <dbReference type="Proteomes" id="UP000790709"/>
    </source>
</evidence>
<comment type="caution">
    <text evidence="1">The sequence shown here is derived from an EMBL/GenBank/DDBJ whole genome shotgun (WGS) entry which is preliminary data.</text>
</comment>
<evidence type="ECO:0000313" key="1">
    <source>
        <dbReference type="EMBL" id="KAH7930143.1"/>
    </source>
</evidence>
<gene>
    <name evidence="1" type="ORF">BV22DRAFT_1028644</name>
</gene>
<dbReference type="Proteomes" id="UP000790709">
    <property type="component" value="Unassembled WGS sequence"/>
</dbReference>
<name>A0ACB8BZL3_9AGAM</name>
<protein>
    <submittedName>
        <fullName evidence="1">Uncharacterized protein</fullName>
    </submittedName>
</protein>
<organism evidence="1 2">
    <name type="scientific">Leucogyrophana mollusca</name>
    <dbReference type="NCBI Taxonomy" id="85980"/>
    <lineage>
        <taxon>Eukaryota</taxon>
        <taxon>Fungi</taxon>
        <taxon>Dikarya</taxon>
        <taxon>Basidiomycota</taxon>
        <taxon>Agaricomycotina</taxon>
        <taxon>Agaricomycetes</taxon>
        <taxon>Agaricomycetidae</taxon>
        <taxon>Boletales</taxon>
        <taxon>Boletales incertae sedis</taxon>
        <taxon>Leucogyrophana</taxon>
    </lineage>
</organism>
<dbReference type="EMBL" id="MU266334">
    <property type="protein sequence ID" value="KAH7930143.1"/>
    <property type="molecule type" value="Genomic_DNA"/>
</dbReference>
<keyword evidence="2" id="KW-1185">Reference proteome</keyword>
<proteinExistence type="predicted"/>
<accession>A0ACB8BZL3</accession>
<reference evidence="1" key="1">
    <citation type="journal article" date="2021" name="New Phytol.">
        <title>Evolutionary innovations through gain and loss of genes in the ectomycorrhizal Boletales.</title>
        <authorList>
            <person name="Wu G."/>
            <person name="Miyauchi S."/>
            <person name="Morin E."/>
            <person name="Kuo A."/>
            <person name="Drula E."/>
            <person name="Varga T."/>
            <person name="Kohler A."/>
            <person name="Feng B."/>
            <person name="Cao Y."/>
            <person name="Lipzen A."/>
            <person name="Daum C."/>
            <person name="Hundley H."/>
            <person name="Pangilinan J."/>
            <person name="Johnson J."/>
            <person name="Barry K."/>
            <person name="LaButti K."/>
            <person name="Ng V."/>
            <person name="Ahrendt S."/>
            <person name="Min B."/>
            <person name="Choi I.G."/>
            <person name="Park H."/>
            <person name="Plett J.M."/>
            <person name="Magnuson J."/>
            <person name="Spatafora J.W."/>
            <person name="Nagy L.G."/>
            <person name="Henrissat B."/>
            <person name="Grigoriev I.V."/>
            <person name="Yang Z.L."/>
            <person name="Xu J."/>
            <person name="Martin F.M."/>
        </authorList>
    </citation>
    <scope>NUCLEOTIDE SEQUENCE</scope>
    <source>
        <strain evidence="1">KUC20120723A-06</strain>
    </source>
</reference>
<sequence length="334" mass="37153">MYSNGYGPQSPGADLSNNPFINDPSNPHTRFPDISGSLSSPPPQLHQQSSYNNGYQQQQQQPQYQGALGPQYAGQNQYASTSYNAQYPTSPQYGQFAPQLTGRSFQPSSSFGQQLVFQVDSSQPQYQQQYNTGYQPGYQNTFQQQYPQAGYQGYGQQPQQQNASYLSEFDPYAQQSPQSQTPSHNRTASAGGGSANMHPRDYIRSHKAELEAWDSYAWKQMLNACDVLKAAWGTRKQELERAVAQMGGNGAPGFFGQSQYGFQHGGELERWKGMLREADSNHDTIAASSFQLHEVYTSYRQSGDAASKRRVRESCNAALTNLPDWPSSGPSQPW</sequence>